<dbReference type="SUPFAM" id="SSF109755">
    <property type="entry name" value="PhoU-like"/>
    <property type="match status" value="1"/>
</dbReference>
<feature type="domain" description="PhoU" evidence="2">
    <location>
        <begin position="119"/>
        <end position="197"/>
    </location>
</feature>
<dbReference type="OrthoDB" id="3806873at2"/>
<dbReference type="EMBL" id="FP102531">
    <property type="protein sequence ID" value="CAV30763.1"/>
    <property type="molecule type" value="Genomic_DNA"/>
</dbReference>
<evidence type="ECO:0000313" key="4">
    <source>
        <dbReference type="EMBL" id="OEJ65750.1"/>
    </source>
</evidence>
<reference evidence="3" key="1">
    <citation type="journal article" date="2009" name="Environ. Microbiol.">
        <title>Comparative analysis of magnetosome gene clusters in magnetotactic bacteria provides further evidence for horizontal gene transfer.</title>
        <authorList>
            <person name="Jogler C."/>
            <person name="Kube M."/>
            <person name="Schubbe S."/>
            <person name="Ullrich S."/>
            <person name="Teeling H."/>
            <person name="Bazylinski D.A."/>
            <person name="Reinhardt R."/>
            <person name="Schuler D."/>
        </authorList>
    </citation>
    <scope>NUCLEOTIDE SEQUENCE</scope>
    <source>
        <strain evidence="3">Type strain: MV-1</strain>
    </source>
</reference>
<name>C4RAB8_9PROT</name>
<protein>
    <recommendedName>
        <fullName evidence="6">Aminoglycoside phosphotransferase domain-containing protein</fullName>
    </recommendedName>
</protein>
<evidence type="ECO:0000313" key="3">
    <source>
        <dbReference type="EMBL" id="CAV30763.1"/>
    </source>
</evidence>
<dbReference type="AlphaFoldDB" id="C4RAB8"/>
<organism evidence="3">
    <name type="scientific">Magnetovibrio blakemorei</name>
    <dbReference type="NCBI Taxonomy" id="28181"/>
    <lineage>
        <taxon>Bacteria</taxon>
        <taxon>Pseudomonadati</taxon>
        <taxon>Pseudomonadota</taxon>
        <taxon>Alphaproteobacteria</taxon>
        <taxon>Rhodospirillales</taxon>
        <taxon>Magnetovibrionaceae</taxon>
        <taxon>Magnetovibrio</taxon>
    </lineage>
</organism>
<evidence type="ECO:0000313" key="5">
    <source>
        <dbReference type="Proteomes" id="UP000095347"/>
    </source>
</evidence>
<dbReference type="Gene3D" id="1.20.58.220">
    <property type="entry name" value="Phosphate transport system protein phou homolog 2, domain 2"/>
    <property type="match status" value="1"/>
</dbReference>
<dbReference type="Gene3D" id="3.90.1200.10">
    <property type="match status" value="1"/>
</dbReference>
<dbReference type="STRING" id="28181.BEN30_00360"/>
<evidence type="ECO:0008006" key="6">
    <source>
        <dbReference type="Google" id="ProtNLM"/>
    </source>
</evidence>
<dbReference type="Pfam" id="PF01895">
    <property type="entry name" value="PhoU"/>
    <property type="match status" value="1"/>
</dbReference>
<evidence type="ECO:0000259" key="1">
    <source>
        <dbReference type="Pfam" id="PF01636"/>
    </source>
</evidence>
<dbReference type="SUPFAM" id="SSF56112">
    <property type="entry name" value="Protein kinase-like (PK-like)"/>
    <property type="match status" value="1"/>
</dbReference>
<dbReference type="InterPro" id="IPR038078">
    <property type="entry name" value="PhoU-like_sf"/>
</dbReference>
<reference evidence="4" key="3">
    <citation type="submission" date="2016-07" db="EMBL/GenBank/DDBJ databases">
        <authorList>
            <person name="Trubitsyn D."/>
            <person name="Abreu F.A."/>
            <person name="Ward B."/>
            <person name="Taylor T."/>
            <person name="Hattori M."/>
            <person name="Kondo S."/>
            <person name="Trivedi U."/>
            <person name="Staniland S."/>
            <person name="Lins U."/>
            <person name="Bazylinski D.A."/>
        </authorList>
    </citation>
    <scope>NUCLEOTIDE SEQUENCE</scope>
    <source>
        <strain evidence="4">MV-1</strain>
    </source>
</reference>
<feature type="domain" description="Aminoglycoside phosphotransferase" evidence="1">
    <location>
        <begin position="283"/>
        <end position="442"/>
    </location>
</feature>
<accession>C4RAB8</accession>
<sequence length="541" mass="60378">MRLPKAIKDNLYFLLAETKSQVASLRVFLETGSPSVAHRILDRRGYTYNLKMRIYDSCNVTLQRAPKGDTDLYSLRAAETIASDLERLSDICHDCVRLIGALTHHNYLKNLPNLALLNKISSGIDMIETALNDDDTQLALKIGDIEGKLDQAYARLFALHIKQLCKTKQTEQTITSLFVAHRIEAMGDVMRDISESIISAKLGKPMRIDRFRSLDAALTDLGLIGAEVQTLAQTNSGSGVAAISLAHGDANGYAGIFKDGTKNKLNNERESVENWHEIFPGLAPRILSYNTHGKNASLLIEHLPGLTFEQALLQKNDKTLARALKCLTQTLNAVWSETKRSQGVPARHTQQLGKRLGDVIAIHPEFEAIGGEVCGAQIKSLEQLLDGAHKVEKANPAPFSVYIHGDFNLDNIIFDDDTRQIRFIDLHRSCYMDYVQDIAVFMVSNYRLQVLDQTTRCRICAIATEFHDFAAEFAAKNADPTFELRLGLGLARSFISSTRFILDKTLAKNMFLRGVYILERIQGVTPKTAQSFRLPIQELFA</sequence>
<dbReference type="EMBL" id="MCGG01000045">
    <property type="protein sequence ID" value="OEJ65750.1"/>
    <property type="molecule type" value="Genomic_DNA"/>
</dbReference>
<dbReference type="InterPro" id="IPR026022">
    <property type="entry name" value="PhoU_dom"/>
</dbReference>
<dbReference type="RefSeq" id="WP_069958610.1">
    <property type="nucleotide sequence ID" value="NZ_MCGG01000045.1"/>
</dbReference>
<evidence type="ECO:0000259" key="2">
    <source>
        <dbReference type="Pfam" id="PF01895"/>
    </source>
</evidence>
<reference evidence="5" key="2">
    <citation type="submission" date="2016-07" db="EMBL/GenBank/DDBJ databases">
        <authorList>
            <person name="Florea S."/>
            <person name="Webb J.S."/>
            <person name="Jaromczyk J."/>
            <person name="Schardl C.L."/>
        </authorList>
    </citation>
    <scope>NUCLEOTIDE SEQUENCE [LARGE SCALE GENOMIC DNA]</scope>
    <source>
        <strain evidence="5">MV-1</strain>
    </source>
</reference>
<dbReference type="Proteomes" id="UP000095347">
    <property type="component" value="Unassembled WGS sequence"/>
</dbReference>
<dbReference type="InterPro" id="IPR011009">
    <property type="entry name" value="Kinase-like_dom_sf"/>
</dbReference>
<keyword evidence="5" id="KW-1185">Reference proteome</keyword>
<proteinExistence type="predicted"/>
<dbReference type="InterPro" id="IPR002575">
    <property type="entry name" value="Aminoglycoside_PTrfase"/>
</dbReference>
<gene>
    <name evidence="4" type="ORF">BEN30_00360</name>
    <name evidence="3" type="ORF">mv1g00016</name>
</gene>
<dbReference type="Pfam" id="PF01636">
    <property type="entry name" value="APH"/>
    <property type="match status" value="1"/>
</dbReference>